<feature type="compositionally biased region" description="Basic and acidic residues" evidence="1">
    <location>
        <begin position="22"/>
        <end position="32"/>
    </location>
</feature>
<sequence length="126" mass="14029">MKAQHRETKAQEATEQRGQFGGDDRGIEEINQDKQGQFCGSPHQSGVRLQQGCCHQDTQQLQAEQQLPSCVQDSKQKIQRLKQAPKEAGLTRSSTVCRGKANRAAVLGPARRSCRSLEVEKQTRGR</sequence>
<feature type="compositionally biased region" description="Basic and acidic residues" evidence="1">
    <location>
        <begin position="1"/>
        <end position="15"/>
    </location>
</feature>
<dbReference type="EMBL" id="KN122569">
    <property type="protein sequence ID" value="KFO29683.1"/>
    <property type="molecule type" value="Genomic_DNA"/>
</dbReference>
<dbReference type="AlphaFoldDB" id="A0A091DGS3"/>
<gene>
    <name evidence="2" type="ORF">H920_08838</name>
</gene>
<reference evidence="2 3" key="1">
    <citation type="submission" date="2013-11" db="EMBL/GenBank/DDBJ databases">
        <title>The Damaraland mole rat (Fukomys damarensis) genome and evolution of African mole rats.</title>
        <authorList>
            <person name="Gladyshev V.N."/>
            <person name="Fang X."/>
        </authorList>
    </citation>
    <scope>NUCLEOTIDE SEQUENCE [LARGE SCALE GENOMIC DNA]</scope>
    <source>
        <tissue evidence="2">Liver</tissue>
    </source>
</reference>
<feature type="region of interest" description="Disordered" evidence="1">
    <location>
        <begin position="1"/>
        <end position="48"/>
    </location>
</feature>
<organism evidence="2 3">
    <name type="scientific">Fukomys damarensis</name>
    <name type="common">Damaraland mole rat</name>
    <name type="synonym">Cryptomys damarensis</name>
    <dbReference type="NCBI Taxonomy" id="885580"/>
    <lineage>
        <taxon>Eukaryota</taxon>
        <taxon>Metazoa</taxon>
        <taxon>Chordata</taxon>
        <taxon>Craniata</taxon>
        <taxon>Vertebrata</taxon>
        <taxon>Euteleostomi</taxon>
        <taxon>Mammalia</taxon>
        <taxon>Eutheria</taxon>
        <taxon>Euarchontoglires</taxon>
        <taxon>Glires</taxon>
        <taxon>Rodentia</taxon>
        <taxon>Hystricomorpha</taxon>
        <taxon>Bathyergidae</taxon>
        <taxon>Fukomys</taxon>
    </lineage>
</organism>
<proteinExistence type="predicted"/>
<dbReference type="Proteomes" id="UP000028990">
    <property type="component" value="Unassembled WGS sequence"/>
</dbReference>
<evidence type="ECO:0000313" key="3">
    <source>
        <dbReference type="Proteomes" id="UP000028990"/>
    </source>
</evidence>
<protein>
    <submittedName>
        <fullName evidence="2">Uncharacterized protein</fullName>
    </submittedName>
</protein>
<evidence type="ECO:0000256" key="1">
    <source>
        <dbReference type="SAM" id="MobiDB-lite"/>
    </source>
</evidence>
<keyword evidence="3" id="KW-1185">Reference proteome</keyword>
<evidence type="ECO:0000313" key="2">
    <source>
        <dbReference type="EMBL" id="KFO29683.1"/>
    </source>
</evidence>
<name>A0A091DGS3_FUKDA</name>
<accession>A0A091DGS3</accession>